<feature type="domain" description="Helix-turn-helix" evidence="1">
    <location>
        <begin position="69"/>
        <end position="116"/>
    </location>
</feature>
<keyword evidence="3" id="KW-1185">Reference proteome</keyword>
<dbReference type="Pfam" id="PF12728">
    <property type="entry name" value="HTH_17"/>
    <property type="match status" value="1"/>
</dbReference>
<dbReference type="RefSeq" id="WP_076550769.1">
    <property type="nucleotide sequence ID" value="NZ_FTOL01000001.1"/>
</dbReference>
<dbReference type="Proteomes" id="UP000186744">
    <property type="component" value="Unassembled WGS sequence"/>
</dbReference>
<organism evidence="2 3">
    <name type="scientific">Chryseobacterium ureilyticum</name>
    <dbReference type="NCBI Taxonomy" id="373668"/>
    <lineage>
        <taxon>Bacteria</taxon>
        <taxon>Pseudomonadati</taxon>
        <taxon>Bacteroidota</taxon>
        <taxon>Flavobacteriia</taxon>
        <taxon>Flavobacteriales</taxon>
        <taxon>Weeksellaceae</taxon>
        <taxon>Chryseobacterium group</taxon>
        <taxon>Chryseobacterium</taxon>
    </lineage>
</organism>
<evidence type="ECO:0000259" key="1">
    <source>
        <dbReference type="Pfam" id="PF12728"/>
    </source>
</evidence>
<dbReference type="InterPro" id="IPR041657">
    <property type="entry name" value="HTH_17"/>
</dbReference>
<gene>
    <name evidence="2" type="ORF">SAMN05421786_101286</name>
</gene>
<proteinExistence type="predicted"/>
<accession>A0A1N7K7D9</accession>
<dbReference type="EMBL" id="FTOL01000001">
    <property type="protein sequence ID" value="SIS57499.1"/>
    <property type="molecule type" value="Genomic_DNA"/>
</dbReference>
<dbReference type="OrthoDB" id="1003442at2"/>
<evidence type="ECO:0000313" key="3">
    <source>
        <dbReference type="Proteomes" id="UP000186744"/>
    </source>
</evidence>
<sequence length="181" mass="21140">MSSRIKIQRICEYCSKEFTARTTVTKCCSDDCAKRAYKARKRAEKINVSITETQHIKERRNEDLRTREFLTVMQVAKLIGCSKQNIYKLINTGKLKATNILIKKTIIKRSEIDKLFNTPKQKQEIIKPLEVSECYTISEVQDKFKVSQSALQNIIKRNNIQKMKEGKFVYVPKVIINDIFK</sequence>
<reference evidence="3" key="1">
    <citation type="submission" date="2017-01" db="EMBL/GenBank/DDBJ databases">
        <authorList>
            <person name="Varghese N."/>
            <person name="Submissions S."/>
        </authorList>
    </citation>
    <scope>NUCLEOTIDE SEQUENCE [LARGE SCALE GENOMIC DNA]</scope>
    <source>
        <strain evidence="3">DSM 18017</strain>
    </source>
</reference>
<dbReference type="STRING" id="373668.SAMN05421786_101286"/>
<name>A0A1N7K7D9_9FLAO</name>
<dbReference type="AlphaFoldDB" id="A0A1N7K7D9"/>
<evidence type="ECO:0000313" key="2">
    <source>
        <dbReference type="EMBL" id="SIS57499.1"/>
    </source>
</evidence>
<protein>
    <submittedName>
        <fullName evidence="2">DNA binding domain-containing protein, excisionase family</fullName>
    </submittedName>
</protein>